<protein>
    <submittedName>
        <fullName evidence="2">RNA-binding protein</fullName>
    </submittedName>
</protein>
<dbReference type="InterPro" id="IPR039440">
    <property type="entry name" value="DUF3850"/>
</dbReference>
<dbReference type="SUPFAM" id="SSF88697">
    <property type="entry name" value="PUA domain-like"/>
    <property type="match status" value="1"/>
</dbReference>
<proteinExistence type="predicted"/>
<reference evidence="2 3" key="1">
    <citation type="submission" date="2018-06" db="EMBL/GenBank/DDBJ databases">
        <title>Marinomonas sp. YLB-05 draft genome sequence.</title>
        <authorList>
            <person name="Yu L."/>
            <person name="Tang X."/>
        </authorList>
    </citation>
    <scope>NUCLEOTIDE SEQUENCE [LARGE SCALE GENOMIC DNA]</scope>
    <source>
        <strain evidence="2 3">YLB-05</strain>
    </source>
</reference>
<dbReference type="RefSeq" id="WP_115468623.1">
    <property type="nucleotide sequence ID" value="NZ_QKRA01000006.1"/>
</dbReference>
<dbReference type="Gene3D" id="2.30.130.30">
    <property type="entry name" value="Hypothetical protein"/>
    <property type="match status" value="1"/>
</dbReference>
<evidence type="ECO:0000259" key="1">
    <source>
        <dbReference type="Pfam" id="PF12961"/>
    </source>
</evidence>
<dbReference type="Proteomes" id="UP000254326">
    <property type="component" value="Unassembled WGS sequence"/>
</dbReference>
<name>A0A370U7H1_9GAMM</name>
<comment type="caution">
    <text evidence="2">The sequence shown here is derived from an EMBL/GenBank/DDBJ whole genome shotgun (WGS) entry which is preliminary data.</text>
</comment>
<sequence>MIKPPYHKLKIWPEFYRAVIDGRKRFEIREDDRGFAVGQLVCLEEFDHLGDGYTGRSCLVEITYLTSWAQQENHVVFGFEFTGLSKEVA</sequence>
<dbReference type="AlphaFoldDB" id="A0A370U7H1"/>
<keyword evidence="3" id="KW-1185">Reference proteome</keyword>
<dbReference type="Pfam" id="PF12961">
    <property type="entry name" value="DUF3850"/>
    <property type="match status" value="1"/>
</dbReference>
<dbReference type="EMBL" id="QKRA01000006">
    <property type="protein sequence ID" value="RDL43705.1"/>
    <property type="molecule type" value="Genomic_DNA"/>
</dbReference>
<dbReference type="InterPro" id="IPR015947">
    <property type="entry name" value="PUA-like_sf"/>
</dbReference>
<gene>
    <name evidence="2" type="ORF">DN730_13240</name>
</gene>
<accession>A0A370U7H1</accession>
<evidence type="ECO:0000313" key="3">
    <source>
        <dbReference type="Proteomes" id="UP000254326"/>
    </source>
</evidence>
<organism evidence="2 3">
    <name type="scientific">Marinomonas piezotolerans</name>
    <dbReference type="NCBI Taxonomy" id="2213058"/>
    <lineage>
        <taxon>Bacteria</taxon>
        <taxon>Pseudomonadati</taxon>
        <taxon>Pseudomonadota</taxon>
        <taxon>Gammaproteobacteria</taxon>
        <taxon>Oceanospirillales</taxon>
        <taxon>Oceanospirillaceae</taxon>
        <taxon>Marinomonas</taxon>
    </lineage>
</organism>
<dbReference type="OrthoDB" id="1700487at2"/>
<feature type="domain" description="DUF3850" evidence="1">
    <location>
        <begin position="6"/>
        <end position="79"/>
    </location>
</feature>
<evidence type="ECO:0000313" key="2">
    <source>
        <dbReference type="EMBL" id="RDL43705.1"/>
    </source>
</evidence>